<feature type="non-terminal residue" evidence="2">
    <location>
        <position position="179"/>
    </location>
</feature>
<dbReference type="EMBL" id="JAVRRA010002197">
    <property type="protein sequence ID" value="KAK5278221.1"/>
    <property type="molecule type" value="Genomic_DNA"/>
</dbReference>
<dbReference type="Proteomes" id="UP001357485">
    <property type="component" value="Unassembled WGS sequence"/>
</dbReference>
<keyword evidence="3" id="KW-1185">Reference proteome</keyword>
<comment type="caution">
    <text evidence="2">The sequence shown here is derived from an EMBL/GenBank/DDBJ whole genome shotgun (WGS) entry which is preliminary data.</text>
</comment>
<name>A0ABR0M3A8_9PEZI</name>
<organism evidence="2 3">
    <name type="scientific">Cryomyces antarcticus</name>
    <dbReference type="NCBI Taxonomy" id="329879"/>
    <lineage>
        <taxon>Eukaryota</taxon>
        <taxon>Fungi</taxon>
        <taxon>Dikarya</taxon>
        <taxon>Ascomycota</taxon>
        <taxon>Pezizomycotina</taxon>
        <taxon>Dothideomycetes</taxon>
        <taxon>Dothideomycetes incertae sedis</taxon>
        <taxon>Cryomyces</taxon>
    </lineage>
</organism>
<feature type="compositionally biased region" description="Polar residues" evidence="1">
    <location>
        <begin position="56"/>
        <end position="72"/>
    </location>
</feature>
<evidence type="ECO:0000256" key="1">
    <source>
        <dbReference type="SAM" id="MobiDB-lite"/>
    </source>
</evidence>
<reference evidence="2 3" key="1">
    <citation type="submission" date="2023-08" db="EMBL/GenBank/DDBJ databases">
        <title>Black Yeasts Isolated from many extreme environments.</title>
        <authorList>
            <person name="Coleine C."/>
            <person name="Stajich J.E."/>
            <person name="Selbmann L."/>
        </authorList>
    </citation>
    <scope>NUCLEOTIDE SEQUENCE [LARGE SCALE GENOMIC DNA]</scope>
    <source>
        <strain evidence="2 3">CCFEE 536</strain>
    </source>
</reference>
<evidence type="ECO:0000313" key="3">
    <source>
        <dbReference type="Proteomes" id="UP001357485"/>
    </source>
</evidence>
<evidence type="ECO:0000313" key="2">
    <source>
        <dbReference type="EMBL" id="KAK5278221.1"/>
    </source>
</evidence>
<gene>
    <name evidence="2" type="ORF">LTR16_008874</name>
</gene>
<feature type="region of interest" description="Disordered" evidence="1">
    <location>
        <begin position="56"/>
        <end position="132"/>
    </location>
</feature>
<accession>A0ABR0M3A8</accession>
<protein>
    <submittedName>
        <fullName evidence="2">Uncharacterized protein</fullName>
    </submittedName>
</protein>
<feature type="compositionally biased region" description="Polar residues" evidence="1">
    <location>
        <begin position="83"/>
        <end position="94"/>
    </location>
</feature>
<proteinExistence type="predicted"/>
<sequence>MDDFQQQLELHPTLRNLHSFGPTSYPASFGPNLPGYSATDLGAFPNFPPDFAVDSQYQSVNPFEPPLQSTGPVEQPSHPQPTLAFNPTSSTSSFARRPQPLGDRLSALAPEPQRPSQALPTRHEGAPVTPRGVALQAAELNEKTDGRLEGLKLISNPPDLPAWRKKLFDVDESLNLTEE</sequence>